<evidence type="ECO:0000256" key="1">
    <source>
        <dbReference type="SAM" id="Phobius"/>
    </source>
</evidence>
<dbReference type="KEGG" id="psuw:WQ53_02915"/>
<gene>
    <name evidence="3" type="ORF">WQ53_02915</name>
</gene>
<sequence>MNLKVKILDRNVIKKSVKFIAGASTSLSAVLLFVDIPPNCKILAGLAFLCTLVLIHIATWLHANSLREISIEIEGSTVKITTGDIFKQNGLKAIAFNEYFDTQVDDIIISRTSLNGKFIEHELKESVENLDAYIASYLFDDRDVIETEVTRHKGKITRYRLGTTCVYGDFLLTAFARFDAKNQANLTMPEYLEFLINFWDKVNKVYAQKSVSTTIFGSGITRIKGHKTISDEDLLKIMLWTFRISEMRFKYPARLTIVIHESKIDQINLLDIASVKNGV</sequence>
<dbReference type="PATRIC" id="fig|314722.6.peg.610"/>
<protein>
    <recommendedName>
        <fullName evidence="2">Thoeris protein ThsA Macro domain-containing protein</fullName>
    </recommendedName>
</protein>
<dbReference type="RefSeq" id="WP_052630241.1">
    <property type="nucleotide sequence ID" value="NZ_CP011144.1"/>
</dbReference>
<evidence type="ECO:0000313" key="3">
    <source>
        <dbReference type="EMBL" id="AKC85869.1"/>
    </source>
</evidence>
<proteinExistence type="predicted"/>
<reference evidence="3 4" key="1">
    <citation type="journal article" date="2015" name="Genome Announc.">
        <title>Complete Genome Sequence of Pseudoxanthomonas suwonensis Strain J1, a Cellulose-Degrading Bacterium Isolated from Leaf- and Wood-Enriched Soil.</title>
        <authorList>
            <person name="Hou L."/>
            <person name="Jiang J."/>
            <person name="Xu Z."/>
            <person name="Zhou Y."/>
            <person name="Leung F.C."/>
        </authorList>
    </citation>
    <scope>NUCLEOTIDE SEQUENCE [LARGE SCALE GENOMIC DNA]</scope>
    <source>
        <strain evidence="3 4">J1</strain>
    </source>
</reference>
<keyword evidence="1" id="KW-0812">Transmembrane</keyword>
<evidence type="ECO:0000259" key="2">
    <source>
        <dbReference type="Pfam" id="PF20016"/>
    </source>
</evidence>
<accession>A0A0E3YZZ3</accession>
<dbReference type="Proteomes" id="UP000033067">
    <property type="component" value="Chromosome"/>
</dbReference>
<evidence type="ECO:0000313" key="4">
    <source>
        <dbReference type="Proteomes" id="UP000033067"/>
    </source>
</evidence>
<feature type="transmembrane region" description="Helical" evidence="1">
    <location>
        <begin position="42"/>
        <end position="61"/>
    </location>
</feature>
<dbReference type="Pfam" id="PF20016">
    <property type="entry name" value="ThsA_Macro"/>
    <property type="match status" value="1"/>
</dbReference>
<organism evidence="3 4">
    <name type="scientific">Pseudoxanthomonas suwonensis</name>
    <dbReference type="NCBI Taxonomy" id="314722"/>
    <lineage>
        <taxon>Bacteria</taxon>
        <taxon>Pseudomonadati</taxon>
        <taxon>Pseudomonadota</taxon>
        <taxon>Gammaproteobacteria</taxon>
        <taxon>Lysobacterales</taxon>
        <taxon>Lysobacteraceae</taxon>
        <taxon>Pseudoxanthomonas</taxon>
    </lineage>
</organism>
<keyword evidence="1" id="KW-1133">Transmembrane helix</keyword>
<dbReference type="OrthoDB" id="2606558at2"/>
<keyword evidence="1" id="KW-0472">Membrane</keyword>
<name>A0A0E3YZZ3_9GAMM</name>
<dbReference type="EMBL" id="CP011144">
    <property type="protein sequence ID" value="AKC85869.1"/>
    <property type="molecule type" value="Genomic_DNA"/>
</dbReference>
<feature type="domain" description="Thoeris protein ThsA Macro" evidence="2">
    <location>
        <begin position="78"/>
        <end position="260"/>
    </location>
</feature>
<dbReference type="AlphaFoldDB" id="A0A0E3YZZ3"/>
<keyword evidence="4" id="KW-1185">Reference proteome</keyword>
<dbReference type="InterPro" id="IPR045535">
    <property type="entry name" value="ThsA_Macro"/>
</dbReference>